<evidence type="ECO:0000256" key="1">
    <source>
        <dbReference type="SAM" id="MobiDB-lite"/>
    </source>
</evidence>
<organism evidence="2">
    <name type="scientific">marine sediment metagenome</name>
    <dbReference type="NCBI Taxonomy" id="412755"/>
    <lineage>
        <taxon>unclassified sequences</taxon>
        <taxon>metagenomes</taxon>
        <taxon>ecological metagenomes</taxon>
    </lineage>
</organism>
<name>X0VAM5_9ZZZZ</name>
<proteinExistence type="predicted"/>
<sequence>KHLIDDLELLAAIQRVYGSIGPLSMGHPASPQPLNNAPPRR</sequence>
<dbReference type="AlphaFoldDB" id="X0VAM5"/>
<dbReference type="EMBL" id="BARS01025803">
    <property type="protein sequence ID" value="GAG08382.1"/>
    <property type="molecule type" value="Genomic_DNA"/>
</dbReference>
<feature type="region of interest" description="Disordered" evidence="1">
    <location>
        <begin position="22"/>
        <end position="41"/>
    </location>
</feature>
<accession>X0VAM5</accession>
<evidence type="ECO:0000313" key="2">
    <source>
        <dbReference type="EMBL" id="GAG08382.1"/>
    </source>
</evidence>
<comment type="caution">
    <text evidence="2">The sequence shown here is derived from an EMBL/GenBank/DDBJ whole genome shotgun (WGS) entry which is preliminary data.</text>
</comment>
<protein>
    <submittedName>
        <fullName evidence="2">Uncharacterized protein</fullName>
    </submittedName>
</protein>
<gene>
    <name evidence="2" type="ORF">S01H1_40736</name>
</gene>
<feature type="non-terminal residue" evidence="2">
    <location>
        <position position="1"/>
    </location>
</feature>
<reference evidence="2" key="1">
    <citation type="journal article" date="2014" name="Front. Microbiol.">
        <title>High frequency of phylogenetically diverse reductive dehalogenase-homologous genes in deep subseafloor sedimentary metagenomes.</title>
        <authorList>
            <person name="Kawai M."/>
            <person name="Futagami T."/>
            <person name="Toyoda A."/>
            <person name="Takaki Y."/>
            <person name="Nishi S."/>
            <person name="Hori S."/>
            <person name="Arai W."/>
            <person name="Tsubouchi T."/>
            <person name="Morono Y."/>
            <person name="Uchiyama I."/>
            <person name="Ito T."/>
            <person name="Fujiyama A."/>
            <person name="Inagaki F."/>
            <person name="Takami H."/>
        </authorList>
    </citation>
    <scope>NUCLEOTIDE SEQUENCE</scope>
    <source>
        <strain evidence="2">Expedition CK06-06</strain>
    </source>
</reference>